<name>A0AAV4XMS9_CAEEX</name>
<dbReference type="Proteomes" id="UP001054945">
    <property type="component" value="Unassembled WGS sequence"/>
</dbReference>
<protein>
    <recommendedName>
        <fullName evidence="4">C2H2-type domain-containing protein</fullName>
    </recommendedName>
</protein>
<dbReference type="AlphaFoldDB" id="A0AAV4XMS9"/>
<comment type="caution">
    <text evidence="2">The sequence shown here is derived from an EMBL/GenBank/DDBJ whole genome shotgun (WGS) entry which is preliminary data.</text>
</comment>
<reference evidence="2 3" key="1">
    <citation type="submission" date="2021-06" db="EMBL/GenBank/DDBJ databases">
        <title>Caerostris extrusa draft genome.</title>
        <authorList>
            <person name="Kono N."/>
            <person name="Arakawa K."/>
        </authorList>
    </citation>
    <scope>NUCLEOTIDE SEQUENCE [LARGE SCALE GENOMIC DNA]</scope>
</reference>
<evidence type="ECO:0000256" key="1">
    <source>
        <dbReference type="SAM" id="MobiDB-lite"/>
    </source>
</evidence>
<accession>A0AAV4XMS9</accession>
<feature type="compositionally biased region" description="Low complexity" evidence="1">
    <location>
        <begin position="81"/>
        <end position="93"/>
    </location>
</feature>
<organism evidence="2 3">
    <name type="scientific">Caerostris extrusa</name>
    <name type="common">Bark spider</name>
    <name type="synonym">Caerostris bankana</name>
    <dbReference type="NCBI Taxonomy" id="172846"/>
    <lineage>
        <taxon>Eukaryota</taxon>
        <taxon>Metazoa</taxon>
        <taxon>Ecdysozoa</taxon>
        <taxon>Arthropoda</taxon>
        <taxon>Chelicerata</taxon>
        <taxon>Arachnida</taxon>
        <taxon>Araneae</taxon>
        <taxon>Araneomorphae</taxon>
        <taxon>Entelegynae</taxon>
        <taxon>Araneoidea</taxon>
        <taxon>Araneidae</taxon>
        <taxon>Caerostris</taxon>
    </lineage>
</organism>
<evidence type="ECO:0000313" key="2">
    <source>
        <dbReference type="EMBL" id="GIY95369.1"/>
    </source>
</evidence>
<dbReference type="EMBL" id="BPLR01000509">
    <property type="protein sequence ID" value="GIY95369.1"/>
    <property type="molecule type" value="Genomic_DNA"/>
</dbReference>
<evidence type="ECO:0008006" key="4">
    <source>
        <dbReference type="Google" id="ProtNLM"/>
    </source>
</evidence>
<sequence>MSTEPPELCHNTIVEAVDLFPSDLEVRDLFLDSKSNLRFDFIQLTCLQCKRRFFSAGGLENHLFAVPDVRPDTSDDHPSHDGPSSPCDMSLPLSLPPPELLSLGATTGPPQCAPFTKLSPAMTWASMAAKPAVTSTQP</sequence>
<evidence type="ECO:0000313" key="3">
    <source>
        <dbReference type="Proteomes" id="UP001054945"/>
    </source>
</evidence>
<keyword evidence="3" id="KW-1185">Reference proteome</keyword>
<proteinExistence type="predicted"/>
<feature type="region of interest" description="Disordered" evidence="1">
    <location>
        <begin position="67"/>
        <end position="93"/>
    </location>
</feature>
<gene>
    <name evidence="2" type="ORF">CEXT_569981</name>
</gene>
<feature type="compositionally biased region" description="Basic and acidic residues" evidence="1">
    <location>
        <begin position="69"/>
        <end position="80"/>
    </location>
</feature>